<dbReference type="SUPFAM" id="SSF51695">
    <property type="entry name" value="PLC-like phosphodiesterases"/>
    <property type="match status" value="1"/>
</dbReference>
<dbReference type="PANTHER" id="PTHR46211:SF14">
    <property type="entry name" value="GLYCEROPHOSPHODIESTER PHOSPHODIESTERASE"/>
    <property type="match status" value="1"/>
</dbReference>
<evidence type="ECO:0000313" key="2">
    <source>
        <dbReference type="EMBL" id="GAA4019328.1"/>
    </source>
</evidence>
<proteinExistence type="predicted"/>
<protein>
    <submittedName>
        <fullName evidence="2">Glycerophosphodiester phosphodiesterase family protein</fullName>
    </submittedName>
</protein>
<sequence length="262" mass="29154">MPENTLPAFLYALELGVDALEMDVVLAADGEVVVSHEPWLSSLCRDARGRAVEAGAERQHNLYRMSYAEIRRCDCGLTPHPGFPRQQSIAAYKPLLRDVIRAVEQRVQELNRPAIRFSIEIKSCPEDDDLFHPKPAPFVAQVLAVLAEEQILGRSTLLSFDKRILREGRRQAPALPVCLLVEDEVPCAEHVAALGFRPEVYGPQYRLVTAELVADLHAQGIRLVPWTVNATGAMLALWQLGVDGLTTDYPDRLRDVLNSSRG</sequence>
<keyword evidence="3" id="KW-1185">Reference proteome</keyword>
<dbReference type="InterPro" id="IPR030395">
    <property type="entry name" value="GP_PDE_dom"/>
</dbReference>
<feature type="domain" description="GP-PDE" evidence="1">
    <location>
        <begin position="1"/>
        <end position="257"/>
    </location>
</feature>
<name>A0ABP7T120_9BACT</name>
<dbReference type="Pfam" id="PF03009">
    <property type="entry name" value="GDPD"/>
    <property type="match status" value="1"/>
</dbReference>
<dbReference type="EMBL" id="BAABDJ010000040">
    <property type="protein sequence ID" value="GAA4019328.1"/>
    <property type="molecule type" value="Genomic_DNA"/>
</dbReference>
<organism evidence="2 3">
    <name type="scientific">Hymenobacter fastidiosus</name>
    <dbReference type="NCBI Taxonomy" id="486264"/>
    <lineage>
        <taxon>Bacteria</taxon>
        <taxon>Pseudomonadati</taxon>
        <taxon>Bacteroidota</taxon>
        <taxon>Cytophagia</taxon>
        <taxon>Cytophagales</taxon>
        <taxon>Hymenobacteraceae</taxon>
        <taxon>Hymenobacter</taxon>
    </lineage>
</organism>
<comment type="caution">
    <text evidence="2">The sequence shown here is derived from an EMBL/GenBank/DDBJ whole genome shotgun (WGS) entry which is preliminary data.</text>
</comment>
<dbReference type="PROSITE" id="PS51704">
    <property type="entry name" value="GP_PDE"/>
    <property type="match status" value="1"/>
</dbReference>
<accession>A0ABP7T120</accession>
<evidence type="ECO:0000313" key="3">
    <source>
        <dbReference type="Proteomes" id="UP001500567"/>
    </source>
</evidence>
<dbReference type="InterPro" id="IPR017946">
    <property type="entry name" value="PLC-like_Pdiesterase_TIM-brl"/>
</dbReference>
<dbReference type="PANTHER" id="PTHR46211">
    <property type="entry name" value="GLYCEROPHOSPHORYL DIESTER PHOSPHODIESTERASE"/>
    <property type="match status" value="1"/>
</dbReference>
<dbReference type="Gene3D" id="3.20.20.190">
    <property type="entry name" value="Phosphatidylinositol (PI) phosphodiesterase"/>
    <property type="match status" value="1"/>
</dbReference>
<dbReference type="Proteomes" id="UP001500567">
    <property type="component" value="Unassembled WGS sequence"/>
</dbReference>
<reference evidence="3" key="1">
    <citation type="journal article" date="2019" name="Int. J. Syst. Evol. Microbiol.">
        <title>The Global Catalogue of Microorganisms (GCM) 10K type strain sequencing project: providing services to taxonomists for standard genome sequencing and annotation.</title>
        <authorList>
            <consortium name="The Broad Institute Genomics Platform"/>
            <consortium name="The Broad Institute Genome Sequencing Center for Infectious Disease"/>
            <person name="Wu L."/>
            <person name="Ma J."/>
        </authorList>
    </citation>
    <scope>NUCLEOTIDE SEQUENCE [LARGE SCALE GENOMIC DNA]</scope>
    <source>
        <strain evidence="3">JCM 17224</strain>
    </source>
</reference>
<gene>
    <name evidence="2" type="ORF">GCM10022408_36710</name>
</gene>
<evidence type="ECO:0000259" key="1">
    <source>
        <dbReference type="PROSITE" id="PS51704"/>
    </source>
</evidence>